<dbReference type="PANTHER" id="PTHR44186:SF1">
    <property type="entry name" value="BARDET-BIEDL SYNDROME 4 PROTEIN"/>
    <property type="match status" value="1"/>
</dbReference>
<comment type="caution">
    <text evidence="5">The sequence shown here is derived from an EMBL/GenBank/DDBJ whole genome shotgun (WGS) entry which is preliminary data.</text>
</comment>
<feature type="repeat" description="TPR" evidence="4">
    <location>
        <begin position="73"/>
        <end position="106"/>
    </location>
</feature>
<dbReference type="PANTHER" id="PTHR44186">
    <property type="match status" value="1"/>
</dbReference>
<dbReference type="OrthoDB" id="309339at2759"/>
<evidence type="ECO:0000313" key="5">
    <source>
        <dbReference type="EMBL" id="KAF7993826.1"/>
    </source>
</evidence>
<evidence type="ECO:0000313" key="6">
    <source>
        <dbReference type="Proteomes" id="UP000639338"/>
    </source>
</evidence>
<feature type="repeat" description="TPR" evidence="4">
    <location>
        <begin position="272"/>
        <end position="305"/>
    </location>
</feature>
<protein>
    <recommendedName>
        <fullName evidence="7">Bardet-Biedl syndrome 4 protein</fullName>
    </recommendedName>
</protein>
<dbReference type="EMBL" id="JACMRX010000003">
    <property type="protein sequence ID" value="KAF7993826.1"/>
    <property type="molecule type" value="Genomic_DNA"/>
</dbReference>
<dbReference type="SMART" id="SM00028">
    <property type="entry name" value="TPR"/>
    <property type="match status" value="7"/>
</dbReference>
<evidence type="ECO:0000256" key="4">
    <source>
        <dbReference type="PROSITE-ProRule" id="PRU00339"/>
    </source>
</evidence>
<evidence type="ECO:0000256" key="1">
    <source>
        <dbReference type="ARBA" id="ARBA00022737"/>
    </source>
</evidence>
<feature type="repeat" description="TPR" evidence="4">
    <location>
        <begin position="340"/>
        <end position="373"/>
    </location>
</feature>
<dbReference type="SUPFAM" id="SSF48452">
    <property type="entry name" value="TPR-like"/>
    <property type="match status" value="2"/>
</dbReference>
<dbReference type="InterPro" id="IPR011990">
    <property type="entry name" value="TPR-like_helical_dom_sf"/>
</dbReference>
<dbReference type="Proteomes" id="UP000639338">
    <property type="component" value="Unassembled WGS sequence"/>
</dbReference>
<feature type="repeat" description="TPR" evidence="4">
    <location>
        <begin position="170"/>
        <end position="203"/>
    </location>
</feature>
<organism evidence="5 6">
    <name type="scientific">Aphidius gifuensis</name>
    <name type="common">Parasitoid wasp</name>
    <dbReference type="NCBI Taxonomy" id="684658"/>
    <lineage>
        <taxon>Eukaryota</taxon>
        <taxon>Metazoa</taxon>
        <taxon>Ecdysozoa</taxon>
        <taxon>Arthropoda</taxon>
        <taxon>Hexapoda</taxon>
        <taxon>Insecta</taxon>
        <taxon>Pterygota</taxon>
        <taxon>Neoptera</taxon>
        <taxon>Endopterygota</taxon>
        <taxon>Hymenoptera</taxon>
        <taxon>Apocrita</taxon>
        <taxon>Ichneumonoidea</taxon>
        <taxon>Braconidae</taxon>
        <taxon>Aphidiinae</taxon>
        <taxon>Aphidius</taxon>
    </lineage>
</organism>
<dbReference type="InterPro" id="IPR019734">
    <property type="entry name" value="TPR_rpt"/>
</dbReference>
<keyword evidence="6" id="KW-1185">Reference proteome</keyword>
<dbReference type="PROSITE" id="PS50005">
    <property type="entry name" value="TPR"/>
    <property type="match status" value="4"/>
</dbReference>
<dbReference type="Pfam" id="PF13432">
    <property type="entry name" value="TPR_16"/>
    <property type="match status" value="2"/>
</dbReference>
<comment type="similarity">
    <text evidence="3">Belongs to the BBS4 family.</text>
</comment>
<dbReference type="Gene3D" id="1.25.40.10">
    <property type="entry name" value="Tetratricopeptide repeat domain"/>
    <property type="match status" value="2"/>
</dbReference>
<evidence type="ECO:0008006" key="7">
    <source>
        <dbReference type="Google" id="ProtNLM"/>
    </source>
</evidence>
<name>A0A834XZN8_APHGI</name>
<accession>A0A834XZN8</accession>
<evidence type="ECO:0000256" key="2">
    <source>
        <dbReference type="ARBA" id="ARBA00022803"/>
    </source>
</evidence>
<dbReference type="GO" id="GO:0036064">
    <property type="term" value="C:ciliary basal body"/>
    <property type="evidence" value="ECO:0007669"/>
    <property type="project" value="TreeGrafter"/>
</dbReference>
<dbReference type="AlphaFoldDB" id="A0A834XZN8"/>
<gene>
    <name evidence="5" type="ORF">HCN44_011095</name>
</gene>
<proteinExistence type="inferred from homology"/>
<sequence length="441" mass="49615">MSNDSLGNGDIPTHHLVQHVKNIRSNDKSKKAPDIAAIENKNWLLHRHFTRHEYKLSKNLIDKELVNSHGHNEYANYLKGIILRREGKVQESLDAFQNSYNVNPTNVNNVKQIAKSFHKRAIDAYLEAEKMSNIPDWEIHHSLGECYLKLNQIYDAECQFKKSTELTKNSLPYLSLGSLYKSNDKINEAIQVYENSLKGSPDNLEIAEELGLVYLENGDVHEAFQQFGTILAHSPGCARIILPLAFIIQNNDEYDVALSKYKSAAQTISESSSLWNNIGMCFFDKKKFVAAISCLKRAHYLNPMALFPACNLGKVLLTTGQPASAAIYLCAAIAAAPKNPMPYLLLGLALKKLDDLEGAEKALSKSHSLTPQDPLVLINYAVILYEVEKYKDARDILSALQDITTIINVETEIVQVAKNLSRKLDDKLNYEENRILIEDEV</sequence>
<dbReference type="Pfam" id="PF13181">
    <property type="entry name" value="TPR_8"/>
    <property type="match status" value="1"/>
</dbReference>
<dbReference type="GO" id="GO:0061512">
    <property type="term" value="P:protein localization to cilium"/>
    <property type="evidence" value="ECO:0007669"/>
    <property type="project" value="TreeGrafter"/>
</dbReference>
<keyword evidence="1" id="KW-0677">Repeat</keyword>
<dbReference type="GO" id="GO:0060271">
    <property type="term" value="P:cilium assembly"/>
    <property type="evidence" value="ECO:0007669"/>
    <property type="project" value="TreeGrafter"/>
</dbReference>
<keyword evidence="2 4" id="KW-0802">TPR repeat</keyword>
<evidence type="ECO:0000256" key="3">
    <source>
        <dbReference type="ARBA" id="ARBA00023778"/>
    </source>
</evidence>
<reference evidence="5 6" key="1">
    <citation type="submission" date="2020-08" db="EMBL/GenBank/DDBJ databases">
        <title>Aphidius gifuensis genome sequencing and assembly.</title>
        <authorList>
            <person name="Du Z."/>
        </authorList>
    </citation>
    <scope>NUCLEOTIDE SEQUENCE [LARGE SCALE GENOMIC DNA]</scope>
    <source>
        <strain evidence="5">YNYX2018</strain>
        <tissue evidence="5">Adults</tissue>
    </source>
</reference>